<dbReference type="GO" id="GO:0046872">
    <property type="term" value="F:metal ion binding"/>
    <property type="evidence" value="ECO:0007669"/>
    <property type="project" value="InterPro"/>
</dbReference>
<dbReference type="Proteomes" id="UP000885931">
    <property type="component" value="Unassembled WGS sequence"/>
</dbReference>
<protein>
    <submittedName>
        <fullName evidence="4">Iron-containing alcohol dehydrogenase</fullName>
    </submittedName>
</protein>
<dbReference type="GO" id="GO:1990002">
    <property type="term" value="F:methylglyoxal reductase (NADPH) (acetol producing) activity"/>
    <property type="evidence" value="ECO:0007669"/>
    <property type="project" value="TreeGrafter"/>
</dbReference>
<dbReference type="FunFam" id="3.40.50.1970:FF:000003">
    <property type="entry name" value="Alcohol dehydrogenase, iron-containing"/>
    <property type="match status" value="1"/>
</dbReference>
<evidence type="ECO:0000256" key="1">
    <source>
        <dbReference type="ARBA" id="ARBA00023002"/>
    </source>
</evidence>
<gene>
    <name evidence="4" type="ORF">ENG67_04830</name>
</gene>
<dbReference type="GO" id="GO:0005829">
    <property type="term" value="C:cytosol"/>
    <property type="evidence" value="ECO:0007669"/>
    <property type="project" value="TreeGrafter"/>
</dbReference>
<dbReference type="PANTHER" id="PTHR43633:SF1">
    <property type="entry name" value="ALCOHOL DEHYDROGENASE YQHD"/>
    <property type="match status" value="1"/>
</dbReference>
<proteinExistence type="predicted"/>
<dbReference type="GO" id="GO:1990362">
    <property type="term" value="F:butanol dehydrogenase (NAD+) activity"/>
    <property type="evidence" value="ECO:0007669"/>
    <property type="project" value="InterPro"/>
</dbReference>
<sequence>MKITEIKFPRMIMGPGSLSRLGAEAARTGRRALLVAGKKWLRESGLLEKIVSDLKENGLEVHLFEGTEPNPKYDFIDRGGREARDRGCDLIIGIGGGSVMDASKGIALVAAQGGSIWDYVYYGPDRSRKPEKALKIILVPTTAATSSESNSSLVVSNPEKKQKMPVFGPPLLPTLSIVDPELTLSLSPELTALGAVDTLCHVIEPYLTSREPQFLSDRIATSLIETALIYSAVAVKKPDDIYARTQLSYAASLALSPFPRAMREGGLRLHWIEHVLSGHYDSIPHARGLSLLLIPWLRRNIDSFRRRLEDLSDAIFGRADADFFVEKLEEWLNSSGLTGRLRDFGVREEDLEIMASDVEELYRWGGGDGTEALEVLREAF</sequence>
<feature type="domain" description="Fe-containing alcohol dehydrogenase-like C-terminal" evidence="3">
    <location>
        <begin position="191"/>
        <end position="356"/>
    </location>
</feature>
<keyword evidence="1" id="KW-0560">Oxidoreductase</keyword>
<dbReference type="InterPro" id="IPR056798">
    <property type="entry name" value="ADH_Fe_C"/>
</dbReference>
<dbReference type="InterPro" id="IPR044731">
    <property type="entry name" value="BDH-like"/>
</dbReference>
<accession>A0A7C1BET9</accession>
<dbReference type="Pfam" id="PF25137">
    <property type="entry name" value="ADH_Fe_C"/>
    <property type="match status" value="1"/>
</dbReference>
<dbReference type="CDD" id="cd08187">
    <property type="entry name" value="BDH"/>
    <property type="match status" value="1"/>
</dbReference>
<name>A0A7C1BET9_UNCW3</name>
<dbReference type="Gene3D" id="3.40.50.1970">
    <property type="match status" value="1"/>
</dbReference>
<dbReference type="Gene3D" id="1.20.1090.10">
    <property type="entry name" value="Dehydroquinate synthase-like - alpha domain"/>
    <property type="match status" value="1"/>
</dbReference>
<reference evidence="4" key="1">
    <citation type="journal article" date="2020" name="mSystems">
        <title>Genome- and Community-Level Interaction Insights into Carbon Utilization and Element Cycling Functions of Hydrothermarchaeota in Hydrothermal Sediment.</title>
        <authorList>
            <person name="Zhou Z."/>
            <person name="Liu Y."/>
            <person name="Xu W."/>
            <person name="Pan J."/>
            <person name="Luo Z.H."/>
            <person name="Li M."/>
        </authorList>
    </citation>
    <scope>NUCLEOTIDE SEQUENCE [LARGE SCALE GENOMIC DNA]</scope>
    <source>
        <strain evidence="4">HyVt-237</strain>
    </source>
</reference>
<evidence type="ECO:0000259" key="2">
    <source>
        <dbReference type="Pfam" id="PF00465"/>
    </source>
</evidence>
<dbReference type="EMBL" id="DRBW01000183">
    <property type="protein sequence ID" value="HDM90514.1"/>
    <property type="molecule type" value="Genomic_DNA"/>
</dbReference>
<organism evidence="4">
    <name type="scientific">candidate division WOR-3 bacterium</name>
    <dbReference type="NCBI Taxonomy" id="2052148"/>
    <lineage>
        <taxon>Bacteria</taxon>
        <taxon>Bacteria division WOR-3</taxon>
    </lineage>
</organism>
<dbReference type="InterPro" id="IPR001670">
    <property type="entry name" value="ADH_Fe/GldA"/>
</dbReference>
<dbReference type="SUPFAM" id="SSF56796">
    <property type="entry name" value="Dehydroquinate synthase-like"/>
    <property type="match status" value="1"/>
</dbReference>
<dbReference type="AlphaFoldDB" id="A0A7C1BET9"/>
<dbReference type="GO" id="GO:0008106">
    <property type="term" value="F:alcohol dehydrogenase (NADP+) activity"/>
    <property type="evidence" value="ECO:0007669"/>
    <property type="project" value="TreeGrafter"/>
</dbReference>
<feature type="domain" description="Alcohol dehydrogenase iron-type/glycerol dehydrogenase GldA" evidence="2">
    <location>
        <begin position="10"/>
        <end position="180"/>
    </location>
</feature>
<dbReference type="PANTHER" id="PTHR43633">
    <property type="entry name" value="ALCOHOL DEHYDROGENASE YQHD"/>
    <property type="match status" value="1"/>
</dbReference>
<dbReference type="Pfam" id="PF00465">
    <property type="entry name" value="Fe-ADH"/>
    <property type="match status" value="1"/>
</dbReference>
<evidence type="ECO:0000259" key="3">
    <source>
        <dbReference type="Pfam" id="PF25137"/>
    </source>
</evidence>
<evidence type="ECO:0000313" key="4">
    <source>
        <dbReference type="EMBL" id="HDM90514.1"/>
    </source>
</evidence>
<comment type="caution">
    <text evidence="4">The sequence shown here is derived from an EMBL/GenBank/DDBJ whole genome shotgun (WGS) entry which is preliminary data.</text>
</comment>